<dbReference type="SMART" id="SM00849">
    <property type="entry name" value="Lactamase_B"/>
    <property type="match status" value="1"/>
</dbReference>
<evidence type="ECO:0000313" key="3">
    <source>
        <dbReference type="EMBL" id="SHG65109.1"/>
    </source>
</evidence>
<dbReference type="Proteomes" id="UP000189796">
    <property type="component" value="Chromosome I"/>
</dbReference>
<sequence length="304" mass="33826">MQPQLLTIAENVYAWIGAGGDSNAGAIDTPHGLLVIDAQQYPRLARQFRAAIEARTGKPVRMLINTHCHLDHTAGNIVFADVPILAHEKTLAAMHANLGPKSGDHWTISDYATKIKMLFGQNLFDLVPENDPGQARFRQRIGLPDYDTMTIAPPTETFADHFTFHLPHDTMHLNYWGPAHCDGDIVISLQRSKVVFLGDLLFYGRFPWLGDCDLSGLIDRLARVPTLDVSIVIPGHGMPTDLAEVSRFRDMLVALRSAVDAAIKAGVSEEAAVREVKLPGYADIPRYADWLPHDVRATYRYLRR</sequence>
<dbReference type="Pfam" id="PF00753">
    <property type="entry name" value="Lactamase_B"/>
    <property type="match status" value="1"/>
</dbReference>
<accession>A0A1M5LK96</accession>
<evidence type="ECO:0000256" key="1">
    <source>
        <dbReference type="ARBA" id="ARBA00005250"/>
    </source>
</evidence>
<dbReference type="PANTHER" id="PTHR42951:SF4">
    <property type="entry name" value="ACYL-COENZYME A THIOESTERASE MBLAC2"/>
    <property type="match status" value="1"/>
</dbReference>
<dbReference type="AlphaFoldDB" id="A0A1M5LK96"/>
<dbReference type="PANTHER" id="PTHR42951">
    <property type="entry name" value="METALLO-BETA-LACTAMASE DOMAIN-CONTAINING"/>
    <property type="match status" value="1"/>
</dbReference>
<gene>
    <name evidence="3" type="ORF">SAMN05443248_2254</name>
</gene>
<organism evidence="3 4">
    <name type="scientific">Bradyrhizobium erythrophlei</name>
    <dbReference type="NCBI Taxonomy" id="1437360"/>
    <lineage>
        <taxon>Bacteria</taxon>
        <taxon>Pseudomonadati</taxon>
        <taxon>Pseudomonadota</taxon>
        <taxon>Alphaproteobacteria</taxon>
        <taxon>Hyphomicrobiales</taxon>
        <taxon>Nitrobacteraceae</taxon>
        <taxon>Bradyrhizobium</taxon>
    </lineage>
</organism>
<dbReference type="InterPro" id="IPR050855">
    <property type="entry name" value="NDM-1-like"/>
</dbReference>
<name>A0A1M5LK96_9BRAD</name>
<dbReference type="Gene3D" id="3.60.15.10">
    <property type="entry name" value="Ribonuclease Z/Hydroxyacylglutathione hydrolase-like"/>
    <property type="match status" value="1"/>
</dbReference>
<dbReference type="CDD" id="cd16282">
    <property type="entry name" value="metallo-hydrolase-like_MBL-fold"/>
    <property type="match status" value="1"/>
</dbReference>
<evidence type="ECO:0000313" key="4">
    <source>
        <dbReference type="Proteomes" id="UP000189796"/>
    </source>
</evidence>
<dbReference type="RefSeq" id="WP_172842539.1">
    <property type="nucleotide sequence ID" value="NZ_LT670817.1"/>
</dbReference>
<comment type="similarity">
    <text evidence="1">Belongs to the metallo-beta-lactamase superfamily. Class-B beta-lactamase family.</text>
</comment>
<dbReference type="InterPro" id="IPR001279">
    <property type="entry name" value="Metallo-B-lactamas"/>
</dbReference>
<dbReference type="GO" id="GO:0017001">
    <property type="term" value="P:antibiotic catabolic process"/>
    <property type="evidence" value="ECO:0007669"/>
    <property type="project" value="UniProtKB-ARBA"/>
</dbReference>
<reference evidence="3 4" key="1">
    <citation type="submission" date="2016-11" db="EMBL/GenBank/DDBJ databases">
        <authorList>
            <person name="Jaros S."/>
            <person name="Januszkiewicz K."/>
            <person name="Wedrychowicz H."/>
        </authorList>
    </citation>
    <scope>NUCLEOTIDE SEQUENCE [LARGE SCALE GENOMIC DNA]</scope>
    <source>
        <strain evidence="3 4">GAS138</strain>
    </source>
</reference>
<feature type="domain" description="Metallo-beta-lactamase" evidence="2">
    <location>
        <begin position="21"/>
        <end position="236"/>
    </location>
</feature>
<dbReference type="EMBL" id="LT670817">
    <property type="protein sequence ID" value="SHG65109.1"/>
    <property type="molecule type" value="Genomic_DNA"/>
</dbReference>
<evidence type="ECO:0000259" key="2">
    <source>
        <dbReference type="SMART" id="SM00849"/>
    </source>
</evidence>
<proteinExistence type="inferred from homology"/>
<dbReference type="SUPFAM" id="SSF56281">
    <property type="entry name" value="Metallo-hydrolase/oxidoreductase"/>
    <property type="match status" value="1"/>
</dbReference>
<protein>
    <submittedName>
        <fullName evidence="3">Glyoxylase, beta-lactamase superfamily II</fullName>
    </submittedName>
</protein>
<dbReference type="InterPro" id="IPR036866">
    <property type="entry name" value="RibonucZ/Hydroxyglut_hydro"/>
</dbReference>